<evidence type="ECO:0000259" key="13">
    <source>
        <dbReference type="PROSITE" id="PS51462"/>
    </source>
</evidence>
<evidence type="ECO:0000256" key="10">
    <source>
        <dbReference type="ARBA" id="ARBA00035861"/>
    </source>
</evidence>
<evidence type="ECO:0000313" key="14">
    <source>
        <dbReference type="EMBL" id="EJX07848.1"/>
    </source>
</evidence>
<proteinExistence type="inferred from homology"/>
<dbReference type="PROSITE" id="PS00893">
    <property type="entry name" value="NUDIX_BOX"/>
    <property type="match status" value="1"/>
</dbReference>
<dbReference type="GO" id="GO:0044716">
    <property type="term" value="F:8-oxo-GDP phosphatase activity"/>
    <property type="evidence" value="ECO:0007669"/>
    <property type="project" value="TreeGrafter"/>
</dbReference>
<dbReference type="PROSITE" id="PS51462">
    <property type="entry name" value="NUDIX"/>
    <property type="match status" value="1"/>
</dbReference>
<accession>J9GXL0</accession>
<evidence type="ECO:0000256" key="11">
    <source>
        <dbReference type="ARBA" id="ARBA00038905"/>
    </source>
</evidence>
<evidence type="ECO:0000256" key="8">
    <source>
        <dbReference type="ARBA" id="ARBA00022842"/>
    </source>
</evidence>
<dbReference type="InterPro" id="IPR047127">
    <property type="entry name" value="MutT-like"/>
</dbReference>
<dbReference type="GO" id="GO:0035539">
    <property type="term" value="F:8-oxo-7,8-dihydrodeoxyguanosine triphosphate pyrophosphatase activity"/>
    <property type="evidence" value="ECO:0007669"/>
    <property type="project" value="UniProtKB-EC"/>
</dbReference>
<feature type="compositionally biased region" description="Basic and acidic residues" evidence="12">
    <location>
        <begin position="9"/>
        <end position="26"/>
    </location>
</feature>
<dbReference type="CDD" id="cd03425">
    <property type="entry name" value="NUDIX_MutT_NudA_like"/>
    <property type="match status" value="1"/>
</dbReference>
<evidence type="ECO:0000256" key="5">
    <source>
        <dbReference type="ARBA" id="ARBA00022723"/>
    </source>
</evidence>
<dbReference type="GO" id="GO:0006281">
    <property type="term" value="P:DNA repair"/>
    <property type="evidence" value="ECO:0007669"/>
    <property type="project" value="UniProtKB-KW"/>
</dbReference>
<evidence type="ECO:0000256" key="2">
    <source>
        <dbReference type="ARBA" id="ARBA00005582"/>
    </source>
</evidence>
<evidence type="ECO:0000256" key="12">
    <source>
        <dbReference type="SAM" id="MobiDB-lite"/>
    </source>
</evidence>
<dbReference type="PANTHER" id="PTHR47707:SF1">
    <property type="entry name" value="NUDIX HYDROLASE FAMILY PROTEIN"/>
    <property type="match status" value="1"/>
</dbReference>
<name>J9GXL0_9ZZZZ</name>
<comment type="similarity">
    <text evidence="2">Belongs to the Nudix hydrolase family.</text>
</comment>
<feature type="domain" description="Nudix hydrolase" evidence="13">
    <location>
        <begin position="1"/>
        <end position="110"/>
    </location>
</feature>
<dbReference type="SUPFAM" id="SSF55811">
    <property type="entry name" value="Nudix"/>
    <property type="match status" value="1"/>
</dbReference>
<dbReference type="GO" id="GO:0006260">
    <property type="term" value="P:DNA replication"/>
    <property type="evidence" value="ECO:0007669"/>
    <property type="project" value="UniProtKB-KW"/>
</dbReference>
<organism evidence="14">
    <name type="scientific">gut metagenome</name>
    <dbReference type="NCBI Taxonomy" id="749906"/>
    <lineage>
        <taxon>unclassified sequences</taxon>
        <taxon>metagenomes</taxon>
        <taxon>organismal metagenomes</taxon>
    </lineage>
</organism>
<protein>
    <recommendedName>
        <fullName evidence="11">8-oxo-dGTP diphosphatase</fullName>
        <ecNumber evidence="11">3.6.1.55</ecNumber>
    </recommendedName>
</protein>
<dbReference type="AlphaFoldDB" id="J9GXL0"/>
<keyword evidence="9" id="KW-0234">DNA repair</keyword>
<dbReference type="InterPro" id="IPR000086">
    <property type="entry name" value="NUDIX_hydrolase_dom"/>
</dbReference>
<evidence type="ECO:0000256" key="3">
    <source>
        <dbReference type="ARBA" id="ARBA00022457"/>
    </source>
</evidence>
<dbReference type="InterPro" id="IPR015797">
    <property type="entry name" value="NUDIX_hydrolase-like_dom_sf"/>
</dbReference>
<keyword evidence="5" id="KW-0479">Metal-binding</keyword>
<feature type="region of interest" description="Disordered" evidence="12">
    <location>
        <begin position="1"/>
        <end position="26"/>
    </location>
</feature>
<keyword evidence="6" id="KW-0227">DNA damage</keyword>
<keyword evidence="3" id="KW-0515">Mutator protein</keyword>
<comment type="cofactor">
    <cofactor evidence="1">
        <name>Mg(2+)</name>
        <dbReference type="ChEBI" id="CHEBI:18420"/>
    </cofactor>
</comment>
<keyword evidence="4" id="KW-0235">DNA replication</keyword>
<evidence type="ECO:0000256" key="9">
    <source>
        <dbReference type="ARBA" id="ARBA00023204"/>
    </source>
</evidence>
<dbReference type="InterPro" id="IPR020084">
    <property type="entry name" value="NUDIX_hydrolase_CS"/>
</dbReference>
<keyword evidence="7" id="KW-0378">Hydrolase</keyword>
<sequence>MFATQRGYGEWKDGWEFPGGKREPGETPEACLRREILEELDTEIAVGEELICVEYDYPTFHLTLHCFRCKILHGSLSLREHEAACWLTADELEHVDWLPADRAVLPVLRELLPHS</sequence>
<reference evidence="14" key="1">
    <citation type="journal article" date="2012" name="PLoS ONE">
        <title>Gene sets for utilization of primary and secondary nutrition supplies in the distal gut of endangered iberian lynx.</title>
        <authorList>
            <person name="Alcaide M."/>
            <person name="Messina E."/>
            <person name="Richter M."/>
            <person name="Bargiela R."/>
            <person name="Peplies J."/>
            <person name="Huws S.A."/>
            <person name="Newbold C.J."/>
            <person name="Golyshin P.N."/>
            <person name="Simon M.A."/>
            <person name="Lopez G."/>
            <person name="Yakimov M.M."/>
            <person name="Ferrer M."/>
        </authorList>
    </citation>
    <scope>NUCLEOTIDE SEQUENCE</scope>
</reference>
<keyword evidence="8" id="KW-0460">Magnesium</keyword>
<dbReference type="EC" id="3.6.1.55" evidence="11"/>
<comment type="catalytic activity">
    <reaction evidence="10">
        <text>8-oxo-dGTP + H2O = 8-oxo-dGMP + diphosphate + H(+)</text>
        <dbReference type="Rhea" id="RHEA:31575"/>
        <dbReference type="ChEBI" id="CHEBI:15377"/>
        <dbReference type="ChEBI" id="CHEBI:15378"/>
        <dbReference type="ChEBI" id="CHEBI:33019"/>
        <dbReference type="ChEBI" id="CHEBI:63224"/>
        <dbReference type="ChEBI" id="CHEBI:77896"/>
        <dbReference type="EC" id="3.6.1.55"/>
    </reaction>
</comment>
<dbReference type="PANTHER" id="PTHR47707">
    <property type="entry name" value="8-OXO-DGTP DIPHOSPHATASE"/>
    <property type="match status" value="1"/>
</dbReference>
<dbReference type="Gene3D" id="3.90.79.10">
    <property type="entry name" value="Nucleoside Triphosphate Pyrophosphohydrolase"/>
    <property type="match status" value="1"/>
</dbReference>
<dbReference type="InterPro" id="IPR020476">
    <property type="entry name" value="Nudix_hydrolase"/>
</dbReference>
<dbReference type="GO" id="GO:0044715">
    <property type="term" value="F:8-oxo-dGDP phosphatase activity"/>
    <property type="evidence" value="ECO:0007669"/>
    <property type="project" value="TreeGrafter"/>
</dbReference>
<dbReference type="PRINTS" id="PR00502">
    <property type="entry name" value="NUDIXFAMILY"/>
</dbReference>
<dbReference type="GO" id="GO:0046872">
    <property type="term" value="F:metal ion binding"/>
    <property type="evidence" value="ECO:0007669"/>
    <property type="project" value="UniProtKB-KW"/>
</dbReference>
<dbReference type="EMBL" id="AMCI01000774">
    <property type="protein sequence ID" value="EJX07848.1"/>
    <property type="molecule type" value="Genomic_DNA"/>
</dbReference>
<dbReference type="Pfam" id="PF00293">
    <property type="entry name" value="NUDIX"/>
    <property type="match status" value="1"/>
</dbReference>
<comment type="caution">
    <text evidence="14">The sequence shown here is derived from an EMBL/GenBank/DDBJ whole genome shotgun (WGS) entry which is preliminary data.</text>
</comment>
<evidence type="ECO:0000256" key="4">
    <source>
        <dbReference type="ARBA" id="ARBA00022705"/>
    </source>
</evidence>
<evidence type="ECO:0000256" key="6">
    <source>
        <dbReference type="ARBA" id="ARBA00022763"/>
    </source>
</evidence>
<evidence type="ECO:0000256" key="7">
    <source>
        <dbReference type="ARBA" id="ARBA00022801"/>
    </source>
</evidence>
<dbReference type="GO" id="GO:0008413">
    <property type="term" value="F:8-oxo-7,8-dihydroguanosine triphosphate pyrophosphatase activity"/>
    <property type="evidence" value="ECO:0007669"/>
    <property type="project" value="TreeGrafter"/>
</dbReference>
<evidence type="ECO:0000256" key="1">
    <source>
        <dbReference type="ARBA" id="ARBA00001946"/>
    </source>
</evidence>
<gene>
    <name evidence="14" type="ORF">EVA_04028</name>
</gene>